<dbReference type="AlphaFoldDB" id="A0AAV3AKK6"/>
<gene>
    <name evidence="1" type="ORF">GDO54_010093</name>
</gene>
<accession>A0AAV3AKK6</accession>
<reference evidence="1" key="1">
    <citation type="thesis" date="2020" institute="ProQuest LLC" country="789 East Eisenhower Parkway, Ann Arbor, MI, USA">
        <title>Comparative Genomics and Chromosome Evolution.</title>
        <authorList>
            <person name="Mudd A.B."/>
        </authorList>
    </citation>
    <scope>NUCLEOTIDE SEQUENCE</scope>
    <source>
        <strain evidence="1">1538</strain>
        <tissue evidence="1">Blood</tissue>
    </source>
</reference>
<organism evidence="1 2">
    <name type="scientific">Pyxicephalus adspersus</name>
    <name type="common">African bullfrog</name>
    <dbReference type="NCBI Taxonomy" id="30357"/>
    <lineage>
        <taxon>Eukaryota</taxon>
        <taxon>Metazoa</taxon>
        <taxon>Chordata</taxon>
        <taxon>Craniata</taxon>
        <taxon>Vertebrata</taxon>
        <taxon>Euteleostomi</taxon>
        <taxon>Amphibia</taxon>
        <taxon>Batrachia</taxon>
        <taxon>Anura</taxon>
        <taxon>Neobatrachia</taxon>
        <taxon>Ranoidea</taxon>
        <taxon>Pyxicephalidae</taxon>
        <taxon>Pyxicephalinae</taxon>
        <taxon>Pyxicephalus</taxon>
    </lineage>
</organism>
<keyword evidence="2" id="KW-1185">Reference proteome</keyword>
<sequence length="116" mass="13537">MRFETRITHIDNDYYECILYLLFIIGCLEHFTGVPHLMTACTYNRLSDWYTIQDVYSVQQCSFPPLFFLAPSSDPSTNSHVTDAWAQLSSPAPYIPHLLKNRIYIAPTYYAVLYKK</sequence>
<evidence type="ECO:0000313" key="1">
    <source>
        <dbReference type="EMBL" id="DBA25743.1"/>
    </source>
</evidence>
<proteinExistence type="predicted"/>
<name>A0AAV3AKK6_PYXAD</name>
<dbReference type="EMBL" id="DYDO01000004">
    <property type="protein sequence ID" value="DBA25743.1"/>
    <property type="molecule type" value="Genomic_DNA"/>
</dbReference>
<dbReference type="PROSITE" id="PS51257">
    <property type="entry name" value="PROKAR_LIPOPROTEIN"/>
    <property type="match status" value="1"/>
</dbReference>
<protein>
    <submittedName>
        <fullName evidence="1">Uncharacterized protein</fullName>
    </submittedName>
</protein>
<evidence type="ECO:0000313" key="2">
    <source>
        <dbReference type="Proteomes" id="UP001181693"/>
    </source>
</evidence>
<comment type="caution">
    <text evidence="1">The sequence shown here is derived from an EMBL/GenBank/DDBJ whole genome shotgun (WGS) entry which is preliminary data.</text>
</comment>
<dbReference type="Proteomes" id="UP001181693">
    <property type="component" value="Unassembled WGS sequence"/>
</dbReference>